<protein>
    <submittedName>
        <fullName evidence="2">Uncharacterized protein</fullName>
    </submittedName>
</protein>
<dbReference type="EMBL" id="JBHUEA010000016">
    <property type="protein sequence ID" value="MFD1722083.1"/>
    <property type="molecule type" value="Genomic_DNA"/>
</dbReference>
<evidence type="ECO:0000313" key="3">
    <source>
        <dbReference type="Proteomes" id="UP001597347"/>
    </source>
</evidence>
<dbReference type="Proteomes" id="UP001597347">
    <property type="component" value="Unassembled WGS sequence"/>
</dbReference>
<feature type="region of interest" description="Disordered" evidence="1">
    <location>
        <begin position="102"/>
        <end position="122"/>
    </location>
</feature>
<comment type="caution">
    <text evidence="2">The sequence shown here is derived from an EMBL/GenBank/DDBJ whole genome shotgun (WGS) entry which is preliminary data.</text>
</comment>
<reference evidence="3" key="1">
    <citation type="journal article" date="2019" name="Int. J. Syst. Evol. Microbiol.">
        <title>The Global Catalogue of Microorganisms (GCM) 10K type strain sequencing project: providing services to taxonomists for standard genome sequencing and annotation.</title>
        <authorList>
            <consortium name="The Broad Institute Genomics Platform"/>
            <consortium name="The Broad Institute Genome Sequencing Center for Infectious Disease"/>
            <person name="Wu L."/>
            <person name="Ma J."/>
        </authorList>
    </citation>
    <scope>NUCLEOTIDE SEQUENCE [LARGE SCALE GENOMIC DNA]</scope>
    <source>
        <strain evidence="3">CGMCC 1.12471</strain>
    </source>
</reference>
<sequence length="122" mass="12685">MEGLLALRPLESFPSEAVPLEDESRPLDDDGALEDGSVPLDVLGDDVLELDELEDEAECAAVIAVNAAIEPPVVNPMPSTASTVVHARTAILPFDLMSMCDLPDRDSGSGSGGGSTPSVRLL</sequence>
<accession>A0ABW4LH40</accession>
<feature type="region of interest" description="Disordered" evidence="1">
    <location>
        <begin position="1"/>
        <end position="38"/>
    </location>
</feature>
<gene>
    <name evidence="2" type="ORF">ACFSBI_11030</name>
</gene>
<proteinExistence type="predicted"/>
<evidence type="ECO:0000256" key="1">
    <source>
        <dbReference type="SAM" id="MobiDB-lite"/>
    </source>
</evidence>
<keyword evidence="3" id="KW-1185">Reference proteome</keyword>
<dbReference type="RefSeq" id="WP_377934874.1">
    <property type="nucleotide sequence ID" value="NZ_JBHUEA010000016.1"/>
</dbReference>
<name>A0ABW4LH40_9MICO</name>
<organism evidence="2 3">
    <name type="scientific">Amnibacterium endophyticum</name>
    <dbReference type="NCBI Taxonomy" id="2109337"/>
    <lineage>
        <taxon>Bacteria</taxon>
        <taxon>Bacillati</taxon>
        <taxon>Actinomycetota</taxon>
        <taxon>Actinomycetes</taxon>
        <taxon>Micrococcales</taxon>
        <taxon>Microbacteriaceae</taxon>
        <taxon>Amnibacterium</taxon>
    </lineage>
</organism>
<evidence type="ECO:0000313" key="2">
    <source>
        <dbReference type="EMBL" id="MFD1722083.1"/>
    </source>
</evidence>